<evidence type="ECO:0000313" key="5">
    <source>
        <dbReference type="Proteomes" id="UP001154322"/>
    </source>
</evidence>
<comment type="caution">
    <text evidence="4">The sequence shown here is derived from an EMBL/GenBank/DDBJ whole genome shotgun (WGS) entry which is preliminary data.</text>
</comment>
<organism evidence="4 5">
    <name type="scientific">Paenibacillus melissococcoides</name>
    <dbReference type="NCBI Taxonomy" id="2912268"/>
    <lineage>
        <taxon>Bacteria</taxon>
        <taxon>Bacillati</taxon>
        <taxon>Bacillota</taxon>
        <taxon>Bacilli</taxon>
        <taxon>Bacillales</taxon>
        <taxon>Paenibacillaceae</taxon>
        <taxon>Paenibacillus</taxon>
    </lineage>
</organism>
<feature type="signal peptide" evidence="3">
    <location>
        <begin position="1"/>
        <end position="26"/>
    </location>
</feature>
<keyword evidence="2" id="KW-0677">Repeat</keyword>
<keyword evidence="3" id="KW-0732">Signal</keyword>
<dbReference type="SUPFAM" id="SSF117281">
    <property type="entry name" value="Kelch motif"/>
    <property type="match status" value="1"/>
</dbReference>
<sequence>MKKRVSLVFAVLLLIGVLFSPVQTFASEESGKWVRKSDLPEPRAGAATATVNGYIYVFGGSSGGKEAYSGTKHNTTYMYDPTTDTWTEKKNMPTARAGLTTAVVNNKIYVIGGYLDKNGKVERTNIVEVYDTQTDEWSTVANMPTARSWAPATAIGDKIYVFGGGNSNGALKNTECYDTSTDTWTRKTDMPLPANGIASVEIGGKIYVFGGWDFSSTHGSILEYDPETDSWLKKNESTMPRNGMGVSVVNDKAYILGGSSNGANGILSSVEIYDPKTNTLTNFDNLTFPRTQNLSSAINNNIYVIGGTTGKEDGILSTVEMYTIESPDPEEPQQPEEPEQPKGDRAILVVTMTTGLEREFDLSMDEVNAFIVWYDAKDAGSGPSKYAIDKHNNNKGPFSKRTDYVIFNNILTFEVNEYSIK</sequence>
<evidence type="ECO:0000256" key="2">
    <source>
        <dbReference type="ARBA" id="ARBA00022737"/>
    </source>
</evidence>
<dbReference type="Pfam" id="PF01344">
    <property type="entry name" value="Kelch_1"/>
    <property type="match status" value="1"/>
</dbReference>
<dbReference type="EMBL" id="CALYLO010000002">
    <property type="protein sequence ID" value="CAH8244958.1"/>
    <property type="molecule type" value="Genomic_DNA"/>
</dbReference>
<name>A0ABN8U2G0_9BACL</name>
<evidence type="ECO:0000256" key="3">
    <source>
        <dbReference type="SAM" id="SignalP"/>
    </source>
</evidence>
<dbReference type="InterPro" id="IPR015915">
    <property type="entry name" value="Kelch-typ_b-propeller"/>
</dbReference>
<dbReference type="Gene3D" id="2.120.10.80">
    <property type="entry name" value="Kelch-type beta propeller"/>
    <property type="match status" value="2"/>
</dbReference>
<keyword evidence="1" id="KW-0880">Kelch repeat</keyword>
<dbReference type="Proteomes" id="UP001154322">
    <property type="component" value="Unassembled WGS sequence"/>
</dbReference>
<reference evidence="4" key="1">
    <citation type="submission" date="2022-06" db="EMBL/GenBank/DDBJ databases">
        <authorList>
            <person name="Dietemann V."/>
            <person name="Ory F."/>
            <person name="Dainat B."/>
            <person name="Oberhansli S."/>
        </authorList>
    </citation>
    <scope>NUCLEOTIDE SEQUENCE</scope>
    <source>
        <strain evidence="4">Ena-SAMPLE-TAB-26-04-2022-14:26:32:270-5432</strain>
    </source>
</reference>
<proteinExistence type="predicted"/>
<dbReference type="PANTHER" id="PTHR46344:SF27">
    <property type="entry name" value="KELCH REPEAT SUPERFAMILY PROTEIN"/>
    <property type="match status" value="1"/>
</dbReference>
<dbReference type="InterPro" id="IPR006652">
    <property type="entry name" value="Kelch_1"/>
</dbReference>
<dbReference type="Pfam" id="PF24681">
    <property type="entry name" value="Kelch_KLHDC2_KLHL20_DRC7"/>
    <property type="match status" value="1"/>
</dbReference>
<accession>A0ABN8U2G0</accession>
<evidence type="ECO:0000256" key="1">
    <source>
        <dbReference type="ARBA" id="ARBA00022441"/>
    </source>
</evidence>
<evidence type="ECO:0000313" key="4">
    <source>
        <dbReference type="EMBL" id="CAH8244958.1"/>
    </source>
</evidence>
<keyword evidence="5" id="KW-1185">Reference proteome</keyword>
<feature type="chain" id="PRO_5046294799" evidence="3">
    <location>
        <begin position="27"/>
        <end position="421"/>
    </location>
</feature>
<dbReference type="PANTHER" id="PTHR46344">
    <property type="entry name" value="OS02G0202900 PROTEIN"/>
    <property type="match status" value="1"/>
</dbReference>
<dbReference type="RefSeq" id="WP_213430798.1">
    <property type="nucleotide sequence ID" value="NZ_AP031286.1"/>
</dbReference>
<dbReference type="SMART" id="SM00612">
    <property type="entry name" value="Kelch"/>
    <property type="match status" value="5"/>
</dbReference>
<gene>
    <name evidence="4" type="ORF">WJ0W_002188</name>
</gene>
<protein>
    <submittedName>
        <fullName evidence="4">Uncharacterized protein</fullName>
    </submittedName>
</protein>